<evidence type="ECO:0000313" key="2">
    <source>
        <dbReference type="Proteomes" id="UP001148614"/>
    </source>
</evidence>
<dbReference type="PANTHER" id="PTHR39596">
    <property type="match status" value="1"/>
</dbReference>
<evidence type="ECO:0008006" key="3">
    <source>
        <dbReference type="Google" id="ProtNLM"/>
    </source>
</evidence>
<dbReference type="AlphaFoldDB" id="A0A9W8NEH5"/>
<dbReference type="Proteomes" id="UP001148614">
    <property type="component" value="Unassembled WGS sequence"/>
</dbReference>
<protein>
    <recommendedName>
        <fullName evidence="3">Heterokaryon incompatibility domain-containing protein</fullName>
    </recommendedName>
</protein>
<name>A0A9W8NEH5_9PEZI</name>
<proteinExistence type="predicted"/>
<evidence type="ECO:0000313" key="1">
    <source>
        <dbReference type="EMBL" id="KAJ3570764.1"/>
    </source>
</evidence>
<reference evidence="1" key="1">
    <citation type="submission" date="2022-07" db="EMBL/GenBank/DDBJ databases">
        <title>Genome Sequence of Xylaria arbuscula.</title>
        <authorList>
            <person name="Buettner E."/>
        </authorList>
    </citation>
    <scope>NUCLEOTIDE SEQUENCE</scope>
    <source>
        <strain evidence="1">VT107</strain>
    </source>
</reference>
<sequence length="766" mass="86909">MEHLIFDADCPEETKSAVLSPSLRMDWDSEIELMDFVAPKTLWLRFDHNEVPLCRLADYPARAGWNESHLWNAKFCDAWSGFSDIPISEVVGRVASFFQAWLFFGLLESVVGKKIETSYFVRQGHLYTRNLHFCLQSKVFRIRADPTAKARVNKEIQLDVRLVHRWVTRFTAWSHSSFKPKIEADYPGLLDQLEDIVPAIIRLAEAIEQTRLFTLQDQPFMGTLSWVYPFRARKVRKHRLKALGWCPFQIMLLQDTVNHSTMDWIVASGVQQSSVGHEICTKTQCARNNIDNNTYKQSHVCENEVSCLKMIPPVSKIMDILINDDIPVVRLESGSGVDRLEVTAISKNKPTPFIAISHVWADGLGGDSETGLNSCQVERLHTLCASVLRPPECPWVWLDCLCIIPKTYKEVYYKALDGIKDVYKCASSVIVLDKTIQKCSMDSTTEFLYAHIYLSAWMQRMWTYEEAVLSKELLFVLGDGLHKYRVDTQPSMRRTISVVWQSLASQLFRLRAGPNHLTIGHICGAFRYRLCNVPEDEFVSVAGMLGIDAMALLRENGDERTKHFWLMLHSVPRDVVFLTGPKLSFPGFRWAPRTLMNPSITTLDTAVADGDEAECTVSGLIGTYVTVKFNPALIGRGQGHGSIFNLWVEGSAEGVQLARDTRALLRLYCTENWPCNGLGFDLIILPINLAFILEPGQWAPSVALQKDGCSVQDPRPPSYRYVGRLLVERIKDEEMTVSDGTIMFEGRSRVVINTHGKWQTRTLCIT</sequence>
<organism evidence="1 2">
    <name type="scientific">Xylaria arbuscula</name>
    <dbReference type="NCBI Taxonomy" id="114810"/>
    <lineage>
        <taxon>Eukaryota</taxon>
        <taxon>Fungi</taxon>
        <taxon>Dikarya</taxon>
        <taxon>Ascomycota</taxon>
        <taxon>Pezizomycotina</taxon>
        <taxon>Sordariomycetes</taxon>
        <taxon>Xylariomycetidae</taxon>
        <taxon>Xylariales</taxon>
        <taxon>Xylariaceae</taxon>
        <taxon>Xylaria</taxon>
    </lineage>
</organism>
<dbReference type="EMBL" id="JANPWZ010000902">
    <property type="protein sequence ID" value="KAJ3570764.1"/>
    <property type="molecule type" value="Genomic_DNA"/>
</dbReference>
<gene>
    <name evidence="1" type="ORF">NPX13_g5622</name>
</gene>
<dbReference type="PANTHER" id="PTHR39596:SF2">
    <property type="entry name" value="HET DOMAIN PROTEIN (AFU_ORTHOLOGUE AFUA_1G17550)-RELATED"/>
    <property type="match status" value="1"/>
</dbReference>
<accession>A0A9W8NEH5</accession>
<keyword evidence="2" id="KW-1185">Reference proteome</keyword>
<comment type="caution">
    <text evidence="1">The sequence shown here is derived from an EMBL/GenBank/DDBJ whole genome shotgun (WGS) entry which is preliminary data.</text>
</comment>